<protein>
    <recommendedName>
        <fullName evidence="5">Release factor glutamine methyltransferase</fullName>
        <shortName evidence="5">RF MTase</shortName>
        <ecNumber evidence="5">2.1.1.297</ecNumber>
    </recommendedName>
    <alternativeName>
        <fullName evidence="5">N5-glutamine methyltransferase PrmC</fullName>
    </alternativeName>
    <alternativeName>
        <fullName evidence="5">Protein-(glutamine-N5) MTase PrmC</fullName>
    </alternativeName>
    <alternativeName>
        <fullName evidence="5">Protein-glutamine N-methyltransferase PrmC</fullName>
    </alternativeName>
</protein>
<comment type="similarity">
    <text evidence="5">Belongs to the protein N5-glutamine methyltransferase family. PrmC subfamily.</text>
</comment>
<sequence>MTGAEALQQALAALRAAGIEDPAGDARRLLAFAAGIDPSRLVLAMHDPIDAVAAARFEELIVKRAQRAPVSHLVGGRDFYGRRFVVTGDVLDPRPDTETLIEQALSVPFARVLDLGTGSGCILLTLLAERVGATGIGADMSEAALSVAQQNAESLQLTDRTSFVTSDWFSAVPEGRFDLIVSNPPYIDADEIPGLAPEVRLYEPMMALSPGADGTAPYRVIAEGAKQHLIQGGHLMVEIGHRQGDAVAQIFAEAGFANVQVIQDLNAKDRVVRAIIR</sequence>
<feature type="domain" description="Release factor glutamine methyltransferase N-terminal" evidence="7">
    <location>
        <begin position="5"/>
        <end position="75"/>
    </location>
</feature>
<dbReference type="GO" id="GO:0003676">
    <property type="term" value="F:nucleic acid binding"/>
    <property type="evidence" value="ECO:0007669"/>
    <property type="project" value="InterPro"/>
</dbReference>
<feature type="binding site" evidence="5">
    <location>
        <begin position="183"/>
        <end position="186"/>
    </location>
    <ligand>
        <name>substrate</name>
    </ligand>
</feature>
<dbReference type="Pfam" id="PF05175">
    <property type="entry name" value="MTS"/>
    <property type="match status" value="1"/>
</dbReference>
<evidence type="ECO:0000256" key="2">
    <source>
        <dbReference type="ARBA" id="ARBA00022679"/>
    </source>
</evidence>
<feature type="domain" description="Methyltransferase small" evidence="6">
    <location>
        <begin position="98"/>
        <end position="189"/>
    </location>
</feature>
<dbReference type="InterPro" id="IPR050320">
    <property type="entry name" value="N5-glutamine_MTase"/>
</dbReference>
<keyword evidence="1 5" id="KW-0489">Methyltransferase</keyword>
<dbReference type="InterPro" id="IPR007848">
    <property type="entry name" value="Small_mtfrase_dom"/>
</dbReference>
<dbReference type="GO" id="GO:0102559">
    <property type="term" value="F:peptide chain release factor N(5)-glutamine methyltransferase activity"/>
    <property type="evidence" value="ECO:0007669"/>
    <property type="project" value="UniProtKB-EC"/>
</dbReference>
<dbReference type="CDD" id="cd02440">
    <property type="entry name" value="AdoMet_MTases"/>
    <property type="match status" value="1"/>
</dbReference>
<evidence type="ECO:0000256" key="1">
    <source>
        <dbReference type="ARBA" id="ARBA00022603"/>
    </source>
</evidence>
<dbReference type="Gene3D" id="3.40.50.150">
    <property type="entry name" value="Vaccinia Virus protein VP39"/>
    <property type="match status" value="1"/>
</dbReference>
<feature type="binding site" evidence="5">
    <location>
        <position position="139"/>
    </location>
    <ligand>
        <name>S-adenosyl-L-methionine</name>
        <dbReference type="ChEBI" id="CHEBI:59789"/>
    </ligand>
</feature>
<accession>A0A2T0X5P5</accession>
<dbReference type="InterPro" id="IPR004556">
    <property type="entry name" value="HemK-like"/>
</dbReference>
<dbReference type="EC" id="2.1.1.297" evidence="5"/>
<dbReference type="NCBIfam" id="TIGR03534">
    <property type="entry name" value="RF_mod_PrmC"/>
    <property type="match status" value="1"/>
</dbReference>
<dbReference type="InterPro" id="IPR029063">
    <property type="entry name" value="SAM-dependent_MTases_sf"/>
</dbReference>
<evidence type="ECO:0000313" key="9">
    <source>
        <dbReference type="Proteomes" id="UP000238392"/>
    </source>
</evidence>
<evidence type="ECO:0000259" key="6">
    <source>
        <dbReference type="Pfam" id="PF05175"/>
    </source>
</evidence>
<evidence type="ECO:0000256" key="4">
    <source>
        <dbReference type="ARBA" id="ARBA00048391"/>
    </source>
</evidence>
<reference evidence="8 9" key="1">
    <citation type="submission" date="2018-03" db="EMBL/GenBank/DDBJ databases">
        <title>Genomic Encyclopedia of Archaeal and Bacterial Type Strains, Phase II (KMG-II): from individual species to whole genera.</title>
        <authorList>
            <person name="Goeker M."/>
        </authorList>
    </citation>
    <scope>NUCLEOTIDE SEQUENCE [LARGE SCALE GENOMIC DNA]</scope>
    <source>
        <strain evidence="8 9">DSM 100212</strain>
    </source>
</reference>
<dbReference type="Pfam" id="PF17827">
    <property type="entry name" value="PrmC_N"/>
    <property type="match status" value="1"/>
</dbReference>
<gene>
    <name evidence="5" type="primary">prmC</name>
    <name evidence="8" type="ORF">CLV74_101330</name>
</gene>
<dbReference type="PANTHER" id="PTHR18895:SF74">
    <property type="entry name" value="MTRF1L RELEASE FACTOR GLUTAMINE METHYLTRANSFERASE"/>
    <property type="match status" value="1"/>
</dbReference>
<dbReference type="EMBL" id="PVTQ01000001">
    <property type="protein sequence ID" value="PRY94194.1"/>
    <property type="molecule type" value="Genomic_DNA"/>
</dbReference>
<proteinExistence type="inferred from homology"/>
<comment type="caution">
    <text evidence="8">The sequence shown here is derived from an EMBL/GenBank/DDBJ whole genome shotgun (WGS) entry which is preliminary data.</text>
</comment>
<dbReference type="SUPFAM" id="SSF53335">
    <property type="entry name" value="S-adenosyl-L-methionine-dependent methyltransferases"/>
    <property type="match status" value="1"/>
</dbReference>
<keyword evidence="3 5" id="KW-0949">S-adenosyl-L-methionine</keyword>
<dbReference type="InterPro" id="IPR040758">
    <property type="entry name" value="PrmC_N"/>
</dbReference>
<dbReference type="HAMAP" id="MF_02126">
    <property type="entry name" value="RF_methyltr_PrmC"/>
    <property type="match status" value="1"/>
</dbReference>
<dbReference type="OrthoDB" id="9800643at2"/>
<dbReference type="NCBIfam" id="TIGR00536">
    <property type="entry name" value="hemK_fam"/>
    <property type="match status" value="1"/>
</dbReference>
<keyword evidence="9" id="KW-1185">Reference proteome</keyword>
<feature type="binding site" evidence="5">
    <location>
        <position position="183"/>
    </location>
    <ligand>
        <name>S-adenosyl-L-methionine</name>
        <dbReference type="ChEBI" id="CHEBI:59789"/>
    </ligand>
</feature>
<dbReference type="PANTHER" id="PTHR18895">
    <property type="entry name" value="HEMK METHYLTRANSFERASE"/>
    <property type="match status" value="1"/>
</dbReference>
<evidence type="ECO:0000259" key="7">
    <source>
        <dbReference type="Pfam" id="PF17827"/>
    </source>
</evidence>
<dbReference type="Gene3D" id="1.10.8.10">
    <property type="entry name" value="DNA helicase RuvA subunit, C-terminal domain"/>
    <property type="match status" value="1"/>
</dbReference>
<feature type="binding site" evidence="5">
    <location>
        <begin position="116"/>
        <end position="120"/>
    </location>
    <ligand>
        <name>S-adenosyl-L-methionine</name>
        <dbReference type="ChEBI" id="CHEBI:59789"/>
    </ligand>
</feature>
<feature type="binding site" evidence="5">
    <location>
        <position position="168"/>
    </location>
    <ligand>
        <name>S-adenosyl-L-methionine</name>
        <dbReference type="ChEBI" id="CHEBI:59789"/>
    </ligand>
</feature>
<comment type="catalytic activity">
    <reaction evidence="4 5">
        <text>L-glutaminyl-[peptide chain release factor] + S-adenosyl-L-methionine = N(5)-methyl-L-glutaminyl-[peptide chain release factor] + S-adenosyl-L-homocysteine + H(+)</text>
        <dbReference type="Rhea" id="RHEA:42896"/>
        <dbReference type="Rhea" id="RHEA-COMP:10271"/>
        <dbReference type="Rhea" id="RHEA-COMP:10272"/>
        <dbReference type="ChEBI" id="CHEBI:15378"/>
        <dbReference type="ChEBI" id="CHEBI:30011"/>
        <dbReference type="ChEBI" id="CHEBI:57856"/>
        <dbReference type="ChEBI" id="CHEBI:59789"/>
        <dbReference type="ChEBI" id="CHEBI:61891"/>
        <dbReference type="EC" id="2.1.1.297"/>
    </reaction>
</comment>
<name>A0A2T0X5P5_9RHOB</name>
<dbReference type="InterPro" id="IPR019874">
    <property type="entry name" value="RF_methyltr_PrmC"/>
</dbReference>
<organism evidence="8 9">
    <name type="scientific">Donghicola tyrosinivorans</name>
    <dbReference type="NCBI Taxonomy" id="1652492"/>
    <lineage>
        <taxon>Bacteria</taxon>
        <taxon>Pseudomonadati</taxon>
        <taxon>Pseudomonadota</taxon>
        <taxon>Alphaproteobacteria</taxon>
        <taxon>Rhodobacterales</taxon>
        <taxon>Roseobacteraceae</taxon>
        <taxon>Donghicola</taxon>
    </lineage>
</organism>
<dbReference type="InterPro" id="IPR002052">
    <property type="entry name" value="DNA_methylase_N6_adenine_CS"/>
</dbReference>
<dbReference type="Proteomes" id="UP000238392">
    <property type="component" value="Unassembled WGS sequence"/>
</dbReference>
<evidence type="ECO:0000313" key="8">
    <source>
        <dbReference type="EMBL" id="PRY94194.1"/>
    </source>
</evidence>
<keyword evidence="2 5" id="KW-0808">Transferase</keyword>
<dbReference type="GO" id="GO:0032259">
    <property type="term" value="P:methylation"/>
    <property type="evidence" value="ECO:0007669"/>
    <property type="project" value="UniProtKB-KW"/>
</dbReference>
<dbReference type="AlphaFoldDB" id="A0A2T0X5P5"/>
<comment type="function">
    <text evidence="5">Methylates the class 1 translation termination release factors RF1/PrfA and RF2/PrfB on the glutamine residue of the universally conserved GGQ motif.</text>
</comment>
<evidence type="ECO:0000256" key="3">
    <source>
        <dbReference type="ARBA" id="ARBA00022691"/>
    </source>
</evidence>
<dbReference type="PROSITE" id="PS00092">
    <property type="entry name" value="N6_MTASE"/>
    <property type="match status" value="1"/>
</dbReference>
<evidence type="ECO:0000256" key="5">
    <source>
        <dbReference type="HAMAP-Rule" id="MF_02126"/>
    </source>
</evidence>
<dbReference type="RefSeq" id="WP_106262456.1">
    <property type="nucleotide sequence ID" value="NZ_PVTQ01000001.1"/>
</dbReference>